<dbReference type="Proteomes" id="UP000006315">
    <property type="component" value="Unassembled WGS sequence"/>
</dbReference>
<feature type="domain" description="Response regulatory" evidence="2">
    <location>
        <begin position="5"/>
        <end position="119"/>
    </location>
</feature>
<dbReference type="Pfam" id="PF04397">
    <property type="entry name" value="LytTR"/>
    <property type="match status" value="1"/>
</dbReference>
<protein>
    <submittedName>
        <fullName evidence="4">Two-component response regulator</fullName>
    </submittedName>
</protein>
<dbReference type="PROSITE" id="PS50110">
    <property type="entry name" value="RESPONSE_REGULATORY"/>
    <property type="match status" value="1"/>
</dbReference>
<dbReference type="PROSITE" id="PS50930">
    <property type="entry name" value="HTH_LYTTR"/>
    <property type="match status" value="1"/>
</dbReference>
<sequence length="241" mass="28027">MPLIKTVLADDNRDSLEIIETILKRHQKFRIVATCTDGEELINQVIKCRPDLVITDIKMPKLNGIEVIKKCRKFDSNVNFIFVTGFDDFAVEAFNVAAIDYIVKPFNMDRFFAALEKAIEIIQHKQQLKSKSFRSKLKIKSSGSNYYIPMEDIYFIEKQGKKCIIHGKNKLYETNESIKVLYQKLNDTFYLSHRSYIINLKKILNISASNETYLAHFEGIPDHAHISKLKIKEIETIIQYL</sequence>
<feature type="domain" description="HTH LytTR-type" evidence="3">
    <location>
        <begin position="137"/>
        <end position="240"/>
    </location>
</feature>
<dbReference type="GO" id="GO:0000156">
    <property type="term" value="F:phosphorelay response regulator activity"/>
    <property type="evidence" value="ECO:0007669"/>
    <property type="project" value="InterPro"/>
</dbReference>
<keyword evidence="1" id="KW-0597">Phosphoprotein</keyword>
<proteinExistence type="predicted"/>
<dbReference type="PANTHER" id="PTHR37299">
    <property type="entry name" value="TRANSCRIPTIONAL REGULATOR-RELATED"/>
    <property type="match status" value="1"/>
</dbReference>
<dbReference type="InterPro" id="IPR007492">
    <property type="entry name" value="LytTR_DNA-bd_dom"/>
</dbReference>
<dbReference type="Gene3D" id="3.40.50.2300">
    <property type="match status" value="1"/>
</dbReference>
<dbReference type="InterPro" id="IPR046947">
    <property type="entry name" value="LytR-like"/>
</dbReference>
<dbReference type="Gene3D" id="2.40.50.1020">
    <property type="entry name" value="LytTr DNA-binding domain"/>
    <property type="match status" value="1"/>
</dbReference>
<dbReference type="PATRIC" id="fig|1131731.3.peg.1666"/>
<dbReference type="CDD" id="cd17536">
    <property type="entry name" value="REC_YesN-like"/>
    <property type="match status" value="1"/>
</dbReference>
<dbReference type="Pfam" id="PF00072">
    <property type="entry name" value="Response_reg"/>
    <property type="match status" value="1"/>
</dbReference>
<dbReference type="GO" id="GO:0003677">
    <property type="term" value="F:DNA binding"/>
    <property type="evidence" value="ECO:0007669"/>
    <property type="project" value="InterPro"/>
</dbReference>
<evidence type="ECO:0000256" key="1">
    <source>
        <dbReference type="PROSITE-ProRule" id="PRU00169"/>
    </source>
</evidence>
<dbReference type="PANTHER" id="PTHR37299:SF1">
    <property type="entry name" value="STAGE 0 SPORULATION PROTEIN A HOMOLOG"/>
    <property type="match status" value="1"/>
</dbReference>
<dbReference type="AlphaFoldDB" id="K6D5J9"/>
<evidence type="ECO:0000259" key="2">
    <source>
        <dbReference type="PROSITE" id="PS50110"/>
    </source>
</evidence>
<evidence type="ECO:0000313" key="4">
    <source>
        <dbReference type="EMBL" id="EKN67802.1"/>
    </source>
</evidence>
<dbReference type="SUPFAM" id="SSF52172">
    <property type="entry name" value="CheY-like"/>
    <property type="match status" value="1"/>
</dbReference>
<dbReference type="InterPro" id="IPR001789">
    <property type="entry name" value="Sig_transdc_resp-reg_receiver"/>
</dbReference>
<name>K6D5J9_SCHAZ</name>
<evidence type="ECO:0000259" key="3">
    <source>
        <dbReference type="PROSITE" id="PS50930"/>
    </source>
</evidence>
<feature type="modified residue" description="4-aspartylphosphate" evidence="1">
    <location>
        <position position="56"/>
    </location>
</feature>
<dbReference type="STRING" id="1131731.BAZO_07969"/>
<keyword evidence="5" id="KW-1185">Reference proteome</keyword>
<evidence type="ECO:0000313" key="5">
    <source>
        <dbReference type="Proteomes" id="UP000006315"/>
    </source>
</evidence>
<accession>K6D5J9</accession>
<dbReference type="SMART" id="SM00448">
    <property type="entry name" value="REC"/>
    <property type="match status" value="1"/>
</dbReference>
<reference evidence="4 5" key="1">
    <citation type="journal article" date="2012" name="Front. Microbiol.">
        <title>Redundancy and modularity in membrane-associated dissimilatory nitrate reduction in Bacillus.</title>
        <authorList>
            <person name="Heylen K."/>
            <person name="Keltjens J."/>
        </authorList>
    </citation>
    <scope>NUCLEOTIDE SEQUENCE [LARGE SCALE GENOMIC DNA]</scope>
    <source>
        <strain evidence="4 5">LMG 9581</strain>
    </source>
</reference>
<dbReference type="EMBL" id="AJLR01000045">
    <property type="protein sequence ID" value="EKN67802.1"/>
    <property type="molecule type" value="Genomic_DNA"/>
</dbReference>
<dbReference type="SMART" id="SM00850">
    <property type="entry name" value="LytTR"/>
    <property type="match status" value="1"/>
</dbReference>
<organism evidence="4 5">
    <name type="scientific">Schinkia azotoformans LMG 9581</name>
    <dbReference type="NCBI Taxonomy" id="1131731"/>
    <lineage>
        <taxon>Bacteria</taxon>
        <taxon>Bacillati</taxon>
        <taxon>Bacillota</taxon>
        <taxon>Bacilli</taxon>
        <taxon>Bacillales</taxon>
        <taxon>Bacillaceae</taxon>
        <taxon>Calidifontibacillus/Schinkia group</taxon>
        <taxon>Schinkia</taxon>
    </lineage>
</organism>
<gene>
    <name evidence="4" type="ORF">BAZO_07969</name>
</gene>
<comment type="caution">
    <text evidence="4">The sequence shown here is derived from an EMBL/GenBank/DDBJ whole genome shotgun (WGS) entry which is preliminary data.</text>
</comment>
<dbReference type="InterPro" id="IPR011006">
    <property type="entry name" value="CheY-like_superfamily"/>
</dbReference>